<organism evidence="1 2">
    <name type="scientific">Trichinella pseudospiralis</name>
    <name type="common">Parasitic roundworm</name>
    <dbReference type="NCBI Taxonomy" id="6337"/>
    <lineage>
        <taxon>Eukaryota</taxon>
        <taxon>Metazoa</taxon>
        <taxon>Ecdysozoa</taxon>
        <taxon>Nematoda</taxon>
        <taxon>Enoplea</taxon>
        <taxon>Dorylaimia</taxon>
        <taxon>Trichinellida</taxon>
        <taxon>Trichinellidae</taxon>
        <taxon>Trichinella</taxon>
    </lineage>
</organism>
<name>A0A0V0XDC0_TRIPS</name>
<dbReference type="AlphaFoldDB" id="A0A0V0XDC0"/>
<evidence type="ECO:0000313" key="1">
    <source>
        <dbReference type="EMBL" id="KRX85928.1"/>
    </source>
</evidence>
<sequence>MFRKVDQILLVKVKVIVVRRCLSGKDSFVCL</sequence>
<dbReference type="Proteomes" id="UP000054815">
    <property type="component" value="Unassembled WGS sequence"/>
</dbReference>
<dbReference type="EMBL" id="JYDU01000584">
    <property type="protein sequence ID" value="KRX85928.1"/>
    <property type="molecule type" value="Genomic_DNA"/>
</dbReference>
<reference evidence="1 2" key="1">
    <citation type="submission" date="2015-01" db="EMBL/GenBank/DDBJ databases">
        <title>Evolution of Trichinella species and genotypes.</title>
        <authorList>
            <person name="Korhonen P.K."/>
            <person name="Edoardo P."/>
            <person name="Giuseppe L.R."/>
            <person name="Gasser R.B."/>
        </authorList>
    </citation>
    <scope>NUCLEOTIDE SEQUENCE [LARGE SCALE GENOMIC DNA]</scope>
    <source>
        <strain evidence="1">ISS141</strain>
    </source>
</reference>
<accession>A0A0V0XDC0</accession>
<comment type="caution">
    <text evidence="1">The sequence shown here is derived from an EMBL/GenBank/DDBJ whole genome shotgun (WGS) entry which is preliminary data.</text>
</comment>
<proteinExistence type="predicted"/>
<protein>
    <submittedName>
        <fullName evidence="1">Uncharacterized protein</fullName>
    </submittedName>
</protein>
<evidence type="ECO:0000313" key="2">
    <source>
        <dbReference type="Proteomes" id="UP000054815"/>
    </source>
</evidence>
<gene>
    <name evidence="1" type="ORF">T4E_7105</name>
</gene>